<dbReference type="Pfam" id="PF08353">
    <property type="entry name" value="MurT_C"/>
    <property type="match status" value="1"/>
</dbReference>
<comment type="caution">
    <text evidence="1">Lacks conserved residue(s) required for the propagation of feature annotation.</text>
</comment>
<comment type="similarity">
    <text evidence="1">Belongs to the MurCDEF family. MurT subfamily.</text>
</comment>
<dbReference type="Proteomes" id="UP001478817">
    <property type="component" value="Unassembled WGS sequence"/>
</dbReference>
<keyword evidence="1" id="KW-0547">Nucleotide-binding</keyword>
<accession>A0ABV1IEP5</accession>
<keyword evidence="5" id="KW-1185">Reference proteome</keyword>
<dbReference type="InterPro" id="IPR036565">
    <property type="entry name" value="Mur-like_cat_sf"/>
</dbReference>
<evidence type="ECO:0000259" key="3">
    <source>
        <dbReference type="Pfam" id="PF08353"/>
    </source>
</evidence>
<name>A0ABV1IEP5_9ACTN</name>
<dbReference type="RefSeq" id="WP_349181843.1">
    <property type="nucleotide sequence ID" value="NZ_JBBNGS010000004.1"/>
</dbReference>
<organism evidence="4 5">
    <name type="scientific">Paratractidigestivibacter faecalis</name>
    <dbReference type="NCBI Taxonomy" id="2292441"/>
    <lineage>
        <taxon>Bacteria</taxon>
        <taxon>Bacillati</taxon>
        <taxon>Actinomycetota</taxon>
        <taxon>Coriobacteriia</taxon>
        <taxon>Coriobacteriales</taxon>
        <taxon>Atopobiaceae</taxon>
        <taxon>Paratractidigestivibacter</taxon>
    </lineage>
</organism>
<feature type="binding site" evidence="1">
    <location>
        <position position="216"/>
    </location>
    <ligand>
        <name>Zn(2+)</name>
        <dbReference type="ChEBI" id="CHEBI:29105"/>
    </ligand>
</feature>
<dbReference type="Pfam" id="PF08245">
    <property type="entry name" value="Mur_ligase_M"/>
    <property type="match status" value="1"/>
</dbReference>
<dbReference type="SUPFAM" id="SSF53623">
    <property type="entry name" value="MurD-like peptide ligases, catalytic domain"/>
    <property type="match status" value="1"/>
</dbReference>
<keyword evidence="1" id="KW-0961">Cell wall biogenesis/degradation</keyword>
<feature type="binding site" evidence="1">
    <location>
        <position position="235"/>
    </location>
    <ligand>
        <name>Zn(2+)</name>
        <dbReference type="ChEBI" id="CHEBI:29105"/>
    </ligand>
</feature>
<dbReference type="EC" id="6.3.5.13" evidence="1"/>
<dbReference type="PANTHER" id="PTHR23135">
    <property type="entry name" value="MUR LIGASE FAMILY MEMBER"/>
    <property type="match status" value="1"/>
</dbReference>
<proteinExistence type="inferred from homology"/>
<keyword evidence="1" id="KW-0862">Zinc</keyword>
<comment type="catalytic activity">
    <reaction evidence="1">
        <text>beta-D-GlcNAc-(1-&gt;4)-Mur2Ac(oyl-L-Ala-gamma-D-O-P-Glu-L-Lys-D-Ala-D-Ala)-di-trans,octa-cis-undecaprenyl diphosphate + NH4(+) = beta-D-GlcNAc-(1-&gt;4)-Mur2Ac(oyl-L-Ala-D-isoglutaminyl-L-Lys-D-Ala-D-Ala)-di-trans,octa-cis-undecaprenyl diphosphate + phosphate + H(+)</text>
        <dbReference type="Rhea" id="RHEA:57932"/>
        <dbReference type="ChEBI" id="CHEBI:15378"/>
        <dbReference type="ChEBI" id="CHEBI:28938"/>
        <dbReference type="ChEBI" id="CHEBI:43474"/>
        <dbReference type="ChEBI" id="CHEBI:62233"/>
        <dbReference type="ChEBI" id="CHEBI:143132"/>
    </reaction>
</comment>
<comment type="subunit">
    <text evidence="1">Forms a heterodimer with GatD.</text>
</comment>
<feature type="binding site" evidence="1">
    <location>
        <position position="238"/>
    </location>
    <ligand>
        <name>Zn(2+)</name>
        <dbReference type="ChEBI" id="CHEBI:29105"/>
    </ligand>
</feature>
<dbReference type="InterPro" id="IPR013221">
    <property type="entry name" value="Mur_ligase_cen"/>
</dbReference>
<keyword evidence="1" id="KW-0573">Peptidoglycan synthesis</keyword>
<evidence type="ECO:0000259" key="2">
    <source>
        <dbReference type="Pfam" id="PF08245"/>
    </source>
</evidence>
<evidence type="ECO:0000313" key="5">
    <source>
        <dbReference type="Proteomes" id="UP001478817"/>
    </source>
</evidence>
<feature type="domain" description="Mur ligase central" evidence="2">
    <location>
        <begin position="59"/>
        <end position="192"/>
    </location>
</feature>
<keyword evidence="1 4" id="KW-0436">Ligase</keyword>
<comment type="function">
    <text evidence="1">The lipid II isoglutaminyl synthase complex catalyzes the formation of alpha-D-isoglutamine in the cell wall lipid II stem peptide. The MurT subunit catalyzes the ATP-dependent amidation of D-glutamate residue of lipid II, converting it to an isoglutamine residue.</text>
</comment>
<reference evidence="4 5" key="1">
    <citation type="submission" date="2024-04" db="EMBL/GenBank/DDBJ databases">
        <title>Human intestinal bacterial collection.</title>
        <authorList>
            <person name="Pauvert C."/>
            <person name="Hitch T.C.A."/>
            <person name="Clavel T."/>
        </authorList>
    </citation>
    <scope>NUCLEOTIDE SEQUENCE [LARGE SCALE GENOMIC DNA]</scope>
    <source>
        <strain evidence="4 5">CLA-AA-H197</strain>
    </source>
</reference>
<protein>
    <recommendedName>
        <fullName evidence="1">Lipid II isoglutaminyl synthase (glutamine-hydrolyzing) subunit MurT</fullName>
        <ecNumber evidence="1">6.3.5.13</ecNumber>
    </recommendedName>
</protein>
<feature type="domain" description="Lipid II isoglutaminyl synthase (glutamine-hydrolyzing) subunit MurT C-terminal" evidence="3">
    <location>
        <begin position="338"/>
        <end position="432"/>
    </location>
</feature>
<dbReference type="Gene3D" id="3.40.1190.10">
    <property type="entry name" value="Mur-like, catalytic domain"/>
    <property type="match status" value="1"/>
</dbReference>
<comment type="catalytic activity">
    <reaction evidence="1">
        <text>beta-D-GlcNAc-(1-&gt;4)-Mur2Ac(oyl-L-Ala-gamma-D-Glu-L-Lys-D-Ala-D-Ala)-di-trans,octa-cis-undecaprenyl diphosphate + L-glutamine + ATP + H2O = beta-D-GlcNAc-(1-&gt;4)-Mur2Ac(oyl-L-Ala-D-isoglutaminyl-L-Lys-D-Ala-D-Ala)-di-trans,octa-cis-undecaprenyl diphosphate + L-glutamate + ADP + phosphate + H(+)</text>
        <dbReference type="Rhea" id="RHEA:57928"/>
        <dbReference type="ChEBI" id="CHEBI:15377"/>
        <dbReference type="ChEBI" id="CHEBI:15378"/>
        <dbReference type="ChEBI" id="CHEBI:29985"/>
        <dbReference type="ChEBI" id="CHEBI:30616"/>
        <dbReference type="ChEBI" id="CHEBI:43474"/>
        <dbReference type="ChEBI" id="CHEBI:58359"/>
        <dbReference type="ChEBI" id="CHEBI:60033"/>
        <dbReference type="ChEBI" id="CHEBI:62233"/>
        <dbReference type="ChEBI" id="CHEBI:456216"/>
        <dbReference type="EC" id="6.3.5.13"/>
    </reaction>
</comment>
<dbReference type="InterPro" id="IPR013564">
    <property type="entry name" value="MurT_C"/>
</dbReference>
<evidence type="ECO:0000256" key="1">
    <source>
        <dbReference type="HAMAP-Rule" id="MF_02214"/>
    </source>
</evidence>
<feature type="binding site" evidence="1">
    <location>
        <position position="213"/>
    </location>
    <ligand>
        <name>Zn(2+)</name>
        <dbReference type="ChEBI" id="CHEBI:29105"/>
    </ligand>
</feature>
<gene>
    <name evidence="1" type="primary">murT</name>
    <name evidence="4" type="ORF">AAAT05_03275</name>
</gene>
<comment type="catalytic activity">
    <reaction evidence="1">
        <text>beta-D-GlcNAc-(1-&gt;4)-Mur2Ac(oyl-L-Ala-gamma-D-Glu-L-Lys-D-Ala-D-Ala)-di-trans,octa-cis-undecaprenyl diphosphate + ATP = beta-D-GlcNAc-(1-&gt;4)-Mur2Ac(oyl-L-Ala-gamma-D-O-P-Glu-L-Lys-D-Ala-D-Ala)-di-trans,octa-cis-undecaprenyl diphosphate + ADP</text>
        <dbReference type="Rhea" id="RHEA:59488"/>
        <dbReference type="ChEBI" id="CHEBI:30616"/>
        <dbReference type="ChEBI" id="CHEBI:60033"/>
        <dbReference type="ChEBI" id="CHEBI:143132"/>
        <dbReference type="ChEBI" id="CHEBI:456216"/>
    </reaction>
</comment>
<dbReference type="GO" id="GO:0016874">
    <property type="term" value="F:ligase activity"/>
    <property type="evidence" value="ECO:0007669"/>
    <property type="project" value="UniProtKB-KW"/>
</dbReference>
<comment type="caution">
    <text evidence="4">The sequence shown here is derived from an EMBL/GenBank/DDBJ whole genome shotgun (WGS) entry which is preliminary data.</text>
</comment>
<evidence type="ECO:0000313" key="4">
    <source>
        <dbReference type="EMBL" id="MEQ2637364.1"/>
    </source>
</evidence>
<comment type="pathway">
    <text evidence="1">Cell wall biogenesis; peptidoglycan biosynthesis.</text>
</comment>
<keyword evidence="1" id="KW-0067">ATP-binding</keyword>
<keyword evidence="1" id="KW-0479">Metal-binding</keyword>
<dbReference type="EMBL" id="JBBNGS010000004">
    <property type="protein sequence ID" value="MEQ2637364.1"/>
    <property type="molecule type" value="Genomic_DNA"/>
</dbReference>
<dbReference type="HAMAP" id="MF_02214">
    <property type="entry name" value="Lipid_II_synth_MurT"/>
    <property type="match status" value="1"/>
</dbReference>
<dbReference type="PANTHER" id="PTHR23135:SF7">
    <property type="entry name" value="LIPID II ISOGLUTAMINYL SYNTHASE (GLUTAMINE-HYDROLYZING) SUBUNIT MURT"/>
    <property type="match status" value="1"/>
</dbReference>
<dbReference type="InterPro" id="IPR043703">
    <property type="entry name" value="Lipid_II_synth_MurT"/>
</dbReference>
<keyword evidence="1" id="KW-0133">Cell shape</keyword>
<sequence length="471" mass="51059">MADAHRGPRYQLAMAAAKATQAALTAAHRNGGQLPGVIAEKIDPQILADVPRPKTVVCVSGTNGKTTTNNLLNDLLADNGYEVVNNRAGGNVANGIQSTLIRNATISGGTKKDMAVMELDELSFRKVLPYLTPDVILVTNLYRDSFSRNANPDFIFNVMSHYVSPKTKLVLNADDLISCRLAPQDANRVYYSVGRLADDTAEPQGIVCDLTACPVCGGKLEYDYCHLRHLGHATCKSCGFTNPEPDYELTALDREAHTFTVCERSHEGAPTHTYRYGNYSITNLYNLFSTVVVARELGLSAEAIGASLERGINVTALRYTEEEAGGKRLVAVASKGENSTATSVALDTIRKEPGSKAVVVMLADAHKAANPKETEYIGWYYQTDFEYLKDPSIKQVVVQGATNPDLLPRLRLAGIDPDKLTMVETPEQAAAAVDPSGVDSVFWAFDIYNGPDVEKSRALVAQKIKEAADAR</sequence>